<name>A0A438HWG1_VITVI</name>
<evidence type="ECO:0000313" key="1">
    <source>
        <dbReference type="EMBL" id="RVW88802.1"/>
    </source>
</evidence>
<organism evidence="1 2">
    <name type="scientific">Vitis vinifera</name>
    <name type="common">Grape</name>
    <dbReference type="NCBI Taxonomy" id="29760"/>
    <lineage>
        <taxon>Eukaryota</taxon>
        <taxon>Viridiplantae</taxon>
        <taxon>Streptophyta</taxon>
        <taxon>Embryophyta</taxon>
        <taxon>Tracheophyta</taxon>
        <taxon>Spermatophyta</taxon>
        <taxon>Magnoliopsida</taxon>
        <taxon>eudicotyledons</taxon>
        <taxon>Gunneridae</taxon>
        <taxon>Pentapetalae</taxon>
        <taxon>rosids</taxon>
        <taxon>Vitales</taxon>
        <taxon>Vitaceae</taxon>
        <taxon>Viteae</taxon>
        <taxon>Vitis</taxon>
    </lineage>
</organism>
<dbReference type="AlphaFoldDB" id="A0A438HWG1"/>
<reference evidence="1 2" key="1">
    <citation type="journal article" date="2018" name="PLoS Genet.">
        <title>Population sequencing reveals clonal diversity and ancestral inbreeding in the grapevine cultivar Chardonnay.</title>
        <authorList>
            <person name="Roach M.J."/>
            <person name="Johnson D.L."/>
            <person name="Bohlmann J."/>
            <person name="van Vuuren H.J."/>
            <person name="Jones S.J."/>
            <person name="Pretorius I.S."/>
            <person name="Schmidt S.A."/>
            <person name="Borneman A.R."/>
        </authorList>
    </citation>
    <scope>NUCLEOTIDE SEQUENCE [LARGE SCALE GENOMIC DNA]</scope>
    <source>
        <strain evidence="2">cv. Chardonnay</strain>
        <tissue evidence="1">Leaf</tissue>
    </source>
</reference>
<proteinExistence type="predicted"/>
<accession>A0A438HWG1</accession>
<dbReference type="Proteomes" id="UP000288805">
    <property type="component" value="Unassembled WGS sequence"/>
</dbReference>
<protein>
    <submittedName>
        <fullName evidence="1">Uncharacterized protein</fullName>
    </submittedName>
</protein>
<evidence type="ECO:0000313" key="2">
    <source>
        <dbReference type="Proteomes" id="UP000288805"/>
    </source>
</evidence>
<gene>
    <name evidence="1" type="ORF">CK203_034751</name>
</gene>
<comment type="caution">
    <text evidence="1">The sequence shown here is derived from an EMBL/GenBank/DDBJ whole genome shotgun (WGS) entry which is preliminary data.</text>
</comment>
<dbReference type="EMBL" id="QGNW01000170">
    <property type="protein sequence ID" value="RVW88802.1"/>
    <property type="molecule type" value="Genomic_DNA"/>
</dbReference>
<sequence length="153" mass="17520">MWWSERDGLKLLEIQRGLSALGYITIISSDSMLTERVIKELEPKQKAAIEEIGFGSLLQLRCRKIDHGEISTAIYSTFSSDYCLGDDEVLDMKRRLKKLGGYANDNVKIWVIQNEIRDCVDGNAMTMGERMRRMRNLKSIQTKMLLNELMVGA</sequence>